<feature type="domain" description="RsdA/BaiN/AoA(So)-like Rossmann fold-like" evidence="4">
    <location>
        <begin position="5"/>
        <end position="390"/>
    </location>
</feature>
<evidence type="ECO:0000256" key="1">
    <source>
        <dbReference type="ARBA" id="ARBA00001974"/>
    </source>
</evidence>
<accession>A0ABR9CEZ2</accession>
<dbReference type="Gene3D" id="1.10.8.260">
    <property type="entry name" value="HI0933 insert domain-like"/>
    <property type="match status" value="1"/>
</dbReference>
<keyword evidence="7" id="KW-1185">Reference proteome</keyword>
<evidence type="ECO:0000259" key="5">
    <source>
        <dbReference type="Pfam" id="PF22780"/>
    </source>
</evidence>
<dbReference type="InterPro" id="IPR023166">
    <property type="entry name" value="BaiN-like_dom_sf"/>
</dbReference>
<comment type="cofactor">
    <cofactor evidence="1">
        <name>FAD</name>
        <dbReference type="ChEBI" id="CHEBI:57692"/>
    </cofactor>
</comment>
<dbReference type="SUPFAM" id="SSF160996">
    <property type="entry name" value="HI0933 insert domain-like"/>
    <property type="match status" value="1"/>
</dbReference>
<sequence length="392" mass="42679">MRDLDVLIVGAGAAGLMCAIEAAKRGRRVLVIDHARKAAEKIRISGGGRCNFTNLHCTPANYLSQNPRFCVSALKRYTQQDFLQMVERHRIPWHEKTLGQLFCDDSAQNIIDMLLDELSKAGGKLQLETSVSALEKADSGFQVKTNHEQLRAKAVVIATGGPSIPKMGASGFGYDVARQFGLDIVPPRAALVPLTFSDTNKDLCKRLAGVSVDALVSFGKTSFREGLLFTHRGLSGPSILQISSYWQEGKPITVDLSPTQDAFEAFRTARTESPKQDLKTVLGQLLPNRLADELSKEFGLKGRLADLSDKVLRRAGEAINRWQLTPVGTEGYRTAEVTLGGVNTKELSSKTFEASKVPGLYFIGEVVDVTGHLGGFNFQWAWSSGHACGQAV</sequence>
<dbReference type="InterPro" id="IPR055178">
    <property type="entry name" value="RsdA/BaiN/AoA(So)-like_dom"/>
</dbReference>
<dbReference type="EMBL" id="JACYXJ010000006">
    <property type="protein sequence ID" value="MBD8878188.1"/>
    <property type="molecule type" value="Genomic_DNA"/>
</dbReference>
<dbReference type="SUPFAM" id="SSF51905">
    <property type="entry name" value="FAD/NAD(P)-binding domain"/>
    <property type="match status" value="1"/>
</dbReference>
<reference evidence="6 7" key="1">
    <citation type="submission" date="2020-09" db="EMBL/GenBank/DDBJ databases">
        <title>The genome sequence of type strain Labrenzia polysiphoniae KACC 19711.</title>
        <authorList>
            <person name="Liu Y."/>
        </authorList>
    </citation>
    <scope>NUCLEOTIDE SEQUENCE [LARGE SCALE GENOMIC DNA]</scope>
    <source>
        <strain evidence="6 7">KACC 19711</strain>
    </source>
</reference>
<dbReference type="PRINTS" id="PR00411">
    <property type="entry name" value="PNDRDTASEI"/>
</dbReference>
<proteinExistence type="predicted"/>
<feature type="domain" description="RsdA/BaiN/AoA(So)-like insert" evidence="5">
    <location>
        <begin position="188"/>
        <end position="337"/>
    </location>
</feature>
<protein>
    <submittedName>
        <fullName evidence="6">NAD(P)/FAD-dependent oxidoreductase</fullName>
    </submittedName>
</protein>
<dbReference type="Gene3D" id="2.40.30.10">
    <property type="entry name" value="Translation factors"/>
    <property type="match status" value="1"/>
</dbReference>
<organism evidence="6 7">
    <name type="scientific">Roseibium polysiphoniae</name>
    <dbReference type="NCBI Taxonomy" id="2571221"/>
    <lineage>
        <taxon>Bacteria</taxon>
        <taxon>Pseudomonadati</taxon>
        <taxon>Pseudomonadota</taxon>
        <taxon>Alphaproteobacteria</taxon>
        <taxon>Hyphomicrobiales</taxon>
        <taxon>Stappiaceae</taxon>
        <taxon>Roseibium</taxon>
    </lineage>
</organism>
<comment type="caution">
    <text evidence="6">The sequence shown here is derived from an EMBL/GenBank/DDBJ whole genome shotgun (WGS) entry which is preliminary data.</text>
</comment>
<dbReference type="Pfam" id="PF22780">
    <property type="entry name" value="HI0933_like_1st"/>
    <property type="match status" value="1"/>
</dbReference>
<evidence type="ECO:0000256" key="3">
    <source>
        <dbReference type="ARBA" id="ARBA00022827"/>
    </source>
</evidence>
<keyword evidence="2" id="KW-0285">Flavoprotein</keyword>
<dbReference type="Proteomes" id="UP000615687">
    <property type="component" value="Unassembled WGS sequence"/>
</dbReference>
<keyword evidence="3" id="KW-0274">FAD</keyword>
<dbReference type="InterPro" id="IPR057661">
    <property type="entry name" value="RsdA/BaiN/AoA(So)_Rossmann"/>
</dbReference>
<dbReference type="PANTHER" id="PTHR42887">
    <property type="entry name" value="OS12G0638800 PROTEIN"/>
    <property type="match status" value="1"/>
</dbReference>
<dbReference type="Gene3D" id="3.50.50.60">
    <property type="entry name" value="FAD/NAD(P)-binding domain"/>
    <property type="match status" value="1"/>
</dbReference>
<gene>
    <name evidence="6" type="ORF">IG617_17985</name>
</gene>
<evidence type="ECO:0000313" key="7">
    <source>
        <dbReference type="Proteomes" id="UP000615687"/>
    </source>
</evidence>
<dbReference type="InterPro" id="IPR004792">
    <property type="entry name" value="BaiN-like"/>
</dbReference>
<dbReference type="PRINTS" id="PR00368">
    <property type="entry name" value="FADPNR"/>
</dbReference>
<dbReference type="NCBIfam" id="TIGR00275">
    <property type="entry name" value="aminoacetone oxidase family FAD-binding enzyme"/>
    <property type="match status" value="1"/>
</dbReference>
<evidence type="ECO:0000313" key="6">
    <source>
        <dbReference type="EMBL" id="MBD8878188.1"/>
    </source>
</evidence>
<dbReference type="PANTHER" id="PTHR42887:SF2">
    <property type="entry name" value="OS12G0638800 PROTEIN"/>
    <property type="match status" value="1"/>
</dbReference>
<dbReference type="RefSeq" id="WP_192110596.1">
    <property type="nucleotide sequence ID" value="NZ_JACYXJ010000006.1"/>
</dbReference>
<dbReference type="Pfam" id="PF03486">
    <property type="entry name" value="HI0933_like"/>
    <property type="match status" value="1"/>
</dbReference>
<evidence type="ECO:0000259" key="4">
    <source>
        <dbReference type="Pfam" id="PF03486"/>
    </source>
</evidence>
<name>A0ABR9CEZ2_9HYPH</name>
<evidence type="ECO:0000256" key="2">
    <source>
        <dbReference type="ARBA" id="ARBA00022630"/>
    </source>
</evidence>
<dbReference type="InterPro" id="IPR036188">
    <property type="entry name" value="FAD/NAD-bd_sf"/>
</dbReference>